<name>A0ABR2J2J2_9EUKA</name>
<keyword evidence="2" id="KW-1185">Reference proteome</keyword>
<sequence>MSLFSDDFQMLVSLWFTKPITYQKRSTISNIIKDYYSQVDKIKEIDDFFSLTYESTKEKEQQFNEEDYNDECIRNANTCLKQCIRNDERNGFQGLLLYIFFTPPFLIGKFWLIIFCTNDPPTNSTTISNQISAPSLPSTPINKKLPTPIVSASPSSEHRNFSLNSNSPYFSNSPNKPPISNTPTNQITTNQPNPVFLNPIFESLLKVLDIASDVESNENFREFVNYFLTRFLKIGLEEASSKLAPDYLRSLFEHLTKYLYSISFCNCKICLESFECCCKAFKFYIEAVFLKCEDNVLQFEVINSLLSLFNELVKKGESSFTFITYLLNELIGQINPFYLGRLIKPFLSNCINIGLYLTTELSHPHPELMQIIMRTINDFFNEETVYKIEDSELITKCVRFFYLNRFYEPFRGITQKILNSNLFSKIDLKGLEDIVWDALVEEEEDNNDNEETSVDKEYVALFNELRGKGKKKKNENFFDSRLVEDNIKLGITQALQVNMKNIEAITPIEESCKKAFSDFCAINPMRYINNNHAQKINLFFET</sequence>
<dbReference type="EMBL" id="JAPFFF010000013">
    <property type="protein sequence ID" value="KAK8872112.1"/>
    <property type="molecule type" value="Genomic_DNA"/>
</dbReference>
<reference evidence="1 2" key="1">
    <citation type="submission" date="2024-04" db="EMBL/GenBank/DDBJ databases">
        <title>Tritrichomonas musculus Genome.</title>
        <authorList>
            <person name="Alves-Ferreira E."/>
            <person name="Grigg M."/>
            <person name="Lorenzi H."/>
            <person name="Galac M."/>
        </authorList>
    </citation>
    <scope>NUCLEOTIDE SEQUENCE [LARGE SCALE GENOMIC DNA]</scope>
    <source>
        <strain evidence="1 2">EAF2021</strain>
    </source>
</reference>
<accession>A0ABR2J2J2</accession>
<evidence type="ECO:0000313" key="2">
    <source>
        <dbReference type="Proteomes" id="UP001470230"/>
    </source>
</evidence>
<evidence type="ECO:0008006" key="3">
    <source>
        <dbReference type="Google" id="ProtNLM"/>
    </source>
</evidence>
<dbReference type="Proteomes" id="UP001470230">
    <property type="component" value="Unassembled WGS sequence"/>
</dbReference>
<comment type="caution">
    <text evidence="1">The sequence shown here is derived from an EMBL/GenBank/DDBJ whole genome shotgun (WGS) entry which is preliminary data.</text>
</comment>
<proteinExistence type="predicted"/>
<gene>
    <name evidence="1" type="ORF">M9Y10_007871</name>
</gene>
<organism evidence="1 2">
    <name type="scientific">Tritrichomonas musculus</name>
    <dbReference type="NCBI Taxonomy" id="1915356"/>
    <lineage>
        <taxon>Eukaryota</taxon>
        <taxon>Metamonada</taxon>
        <taxon>Parabasalia</taxon>
        <taxon>Tritrichomonadida</taxon>
        <taxon>Tritrichomonadidae</taxon>
        <taxon>Tritrichomonas</taxon>
    </lineage>
</organism>
<evidence type="ECO:0000313" key="1">
    <source>
        <dbReference type="EMBL" id="KAK8872112.1"/>
    </source>
</evidence>
<protein>
    <recommendedName>
        <fullName evidence="3">Exportin-2 C-terminal domain-containing protein</fullName>
    </recommendedName>
</protein>